<sequence length="134" mass="14694">MTDQRAADNAAIVTAVQNLHTDLAAWLGTEASYEVLERFAAAQHPDLTMVSTDGSIVAREPLLAGLREARNAVPGLRIEIDELIELNRVSDTVVIRFRETHHTPAETTARRVTAVLLTAPDGYLWQSVHETAIP</sequence>
<organism evidence="1 2">
    <name type="scientific">Nocardia acididurans</name>
    <dbReference type="NCBI Taxonomy" id="2802282"/>
    <lineage>
        <taxon>Bacteria</taxon>
        <taxon>Bacillati</taxon>
        <taxon>Actinomycetota</taxon>
        <taxon>Actinomycetes</taxon>
        <taxon>Mycobacteriales</taxon>
        <taxon>Nocardiaceae</taxon>
        <taxon>Nocardia</taxon>
    </lineage>
</organism>
<evidence type="ECO:0000313" key="2">
    <source>
        <dbReference type="Proteomes" id="UP000602198"/>
    </source>
</evidence>
<accession>A0ABS1M6Z8</accession>
<dbReference type="InterPro" id="IPR016918">
    <property type="entry name" value="UCP029394"/>
</dbReference>
<evidence type="ECO:0008006" key="3">
    <source>
        <dbReference type="Google" id="ProtNLM"/>
    </source>
</evidence>
<dbReference type="InterPro" id="IPR032710">
    <property type="entry name" value="NTF2-like_dom_sf"/>
</dbReference>
<proteinExistence type="predicted"/>
<dbReference type="SUPFAM" id="SSF54427">
    <property type="entry name" value="NTF2-like"/>
    <property type="match status" value="1"/>
</dbReference>
<name>A0ABS1M6Z8_9NOCA</name>
<evidence type="ECO:0000313" key="1">
    <source>
        <dbReference type="EMBL" id="MBL1075825.1"/>
    </source>
</evidence>
<dbReference type="RefSeq" id="WP_201948235.1">
    <property type="nucleotide sequence ID" value="NZ_JAERRJ010000005.1"/>
</dbReference>
<comment type="caution">
    <text evidence="1">The sequence shown here is derived from an EMBL/GenBank/DDBJ whole genome shotgun (WGS) entry which is preliminary data.</text>
</comment>
<reference evidence="1 2" key="1">
    <citation type="submission" date="2021-01" db="EMBL/GenBank/DDBJ databases">
        <title>WGS of actinomycetes isolated from Thailand.</title>
        <authorList>
            <person name="Thawai C."/>
        </authorList>
    </citation>
    <scope>NUCLEOTIDE SEQUENCE [LARGE SCALE GENOMIC DNA]</scope>
    <source>
        <strain evidence="1 2">LPG 2</strain>
    </source>
</reference>
<dbReference type="Proteomes" id="UP000602198">
    <property type="component" value="Unassembled WGS sequence"/>
</dbReference>
<protein>
    <recommendedName>
        <fullName evidence="3">DUF4440 domain-containing protein</fullName>
    </recommendedName>
</protein>
<dbReference type="EMBL" id="JAERRJ010000005">
    <property type="protein sequence ID" value="MBL1075825.1"/>
    <property type="molecule type" value="Genomic_DNA"/>
</dbReference>
<gene>
    <name evidence="1" type="ORF">JK358_15625</name>
</gene>
<keyword evidence="2" id="KW-1185">Reference proteome</keyword>
<dbReference type="PIRSF" id="PIRSF029394">
    <property type="entry name" value="UCP029394"/>
    <property type="match status" value="1"/>
</dbReference>
<dbReference type="Gene3D" id="3.10.450.50">
    <property type="match status" value="1"/>
</dbReference>